<evidence type="ECO:0000256" key="5">
    <source>
        <dbReference type="ARBA" id="ARBA00022692"/>
    </source>
</evidence>
<dbReference type="PANTHER" id="PTHR30047">
    <property type="entry name" value="HIGH-AFFINITY CHOLINE TRANSPORT PROTEIN-RELATED"/>
    <property type="match status" value="1"/>
</dbReference>
<accession>A0A062U9H7</accession>
<keyword evidence="6 8" id="KW-1133">Transmembrane helix</keyword>
<feature type="transmembrane region" description="Helical" evidence="8">
    <location>
        <begin position="198"/>
        <end position="227"/>
    </location>
</feature>
<dbReference type="OrthoDB" id="9775735at2"/>
<dbReference type="eggNOG" id="COG1292">
    <property type="taxonomic scope" value="Bacteria"/>
</dbReference>
<keyword evidence="4" id="KW-1003">Cell membrane</keyword>
<feature type="transmembrane region" description="Helical" evidence="8">
    <location>
        <begin position="478"/>
        <end position="499"/>
    </location>
</feature>
<dbReference type="PROSITE" id="PS01303">
    <property type="entry name" value="BCCT"/>
    <property type="match status" value="1"/>
</dbReference>
<dbReference type="EMBL" id="AWFF01000056">
    <property type="protein sequence ID" value="KCZ53239.1"/>
    <property type="molecule type" value="Genomic_DNA"/>
</dbReference>
<dbReference type="NCBIfam" id="TIGR00842">
    <property type="entry name" value="bcct"/>
    <property type="match status" value="1"/>
</dbReference>
<feature type="transmembrane region" description="Helical" evidence="8">
    <location>
        <begin position="233"/>
        <end position="255"/>
    </location>
</feature>
<feature type="transmembrane region" description="Helical" evidence="8">
    <location>
        <begin position="55"/>
        <end position="74"/>
    </location>
</feature>
<comment type="similarity">
    <text evidence="2">Belongs to the BCCT transporter (TC 2.A.15) family.</text>
</comment>
<dbReference type="PATRIC" id="fig|1280946.3.peg.2747"/>
<dbReference type="Pfam" id="PF02028">
    <property type="entry name" value="BCCT"/>
    <property type="match status" value="1"/>
</dbReference>
<gene>
    <name evidence="9" type="ORF">HY29_17320</name>
</gene>
<organism evidence="9 10">
    <name type="scientific">Hyphomonas beringensis</name>
    <dbReference type="NCBI Taxonomy" id="1280946"/>
    <lineage>
        <taxon>Bacteria</taxon>
        <taxon>Pseudomonadati</taxon>
        <taxon>Pseudomonadota</taxon>
        <taxon>Alphaproteobacteria</taxon>
        <taxon>Hyphomonadales</taxon>
        <taxon>Hyphomonadaceae</taxon>
        <taxon>Hyphomonas</taxon>
    </lineage>
</organism>
<comment type="subcellular location">
    <subcellularLocation>
        <location evidence="1">Cell membrane</location>
        <topology evidence="1">Multi-pass membrane protein</topology>
    </subcellularLocation>
</comment>
<evidence type="ECO:0000256" key="6">
    <source>
        <dbReference type="ARBA" id="ARBA00022989"/>
    </source>
</evidence>
<comment type="caution">
    <text evidence="9">The sequence shown here is derived from an EMBL/GenBank/DDBJ whole genome shotgun (WGS) entry which is preliminary data.</text>
</comment>
<evidence type="ECO:0000313" key="9">
    <source>
        <dbReference type="EMBL" id="KCZ53239.1"/>
    </source>
</evidence>
<evidence type="ECO:0000313" key="10">
    <source>
        <dbReference type="Proteomes" id="UP000027037"/>
    </source>
</evidence>
<feature type="transmembrane region" description="Helical" evidence="8">
    <location>
        <begin position="322"/>
        <end position="340"/>
    </location>
</feature>
<evidence type="ECO:0000256" key="3">
    <source>
        <dbReference type="ARBA" id="ARBA00022448"/>
    </source>
</evidence>
<feature type="transmembrane region" description="Helical" evidence="8">
    <location>
        <begin position="15"/>
        <end position="35"/>
    </location>
</feature>
<evidence type="ECO:0000256" key="7">
    <source>
        <dbReference type="ARBA" id="ARBA00023136"/>
    </source>
</evidence>
<evidence type="ECO:0000256" key="8">
    <source>
        <dbReference type="SAM" id="Phobius"/>
    </source>
</evidence>
<feature type="transmembrane region" description="Helical" evidence="8">
    <location>
        <begin position="144"/>
        <end position="166"/>
    </location>
</feature>
<dbReference type="STRING" id="1280946.HY29_17320"/>
<feature type="transmembrane region" description="Helical" evidence="8">
    <location>
        <begin position="454"/>
        <end position="472"/>
    </location>
</feature>
<name>A0A062U9H7_9PROT</name>
<dbReference type="AlphaFoldDB" id="A0A062U9H7"/>
<reference evidence="9 10" key="1">
    <citation type="journal article" date="2014" name="Antonie Van Leeuwenhoek">
        <title>Hyphomonas beringensis sp. nov. and Hyphomonas chukchiensis sp. nov., isolated from surface seawater of the Bering Sea and Chukchi Sea.</title>
        <authorList>
            <person name="Li C."/>
            <person name="Lai Q."/>
            <person name="Li G."/>
            <person name="Dong C."/>
            <person name="Wang J."/>
            <person name="Liao Y."/>
            <person name="Shao Z."/>
        </authorList>
    </citation>
    <scope>NUCLEOTIDE SEQUENCE [LARGE SCALE GENOMIC DNA]</scope>
    <source>
        <strain evidence="9 10">25B14_1</strain>
    </source>
</reference>
<dbReference type="InterPro" id="IPR018093">
    <property type="entry name" value="BCCT_CS"/>
</dbReference>
<feature type="transmembrane region" description="Helical" evidence="8">
    <location>
        <begin position="94"/>
        <end position="115"/>
    </location>
</feature>
<sequence>MNIPSSSPQKHETDWIAFFGASALVLAVCVPLILFPGTGADLLPAVYDWVATNFGPFYLLAGSGTIILLLWLAFSRFGNVRIGGDDVAAEFSKLSWGGMLFCAGVGAGLMYWAAIEWAYYLQTPPFGLEARSIEAQGWASAYGIFHWGPSAWAFYCLPTLAIAYAYHNRKGKVLRLSTGCSGFSWLAPNTVGGRVLDLIFMISLLGGAGSSLGFTTPMIAALMARIIGVEPSFAMELIVMMVIIAVFAASAAAGIRSGIKRLTDLNIWLLFGFLAFVLICGPTVWLIKASVNATGLVVQNFIHMNTWTEPFGSTGFVKDWTIFYWAWWVAYGPVVGLFVARISRGRTIREIVFGMLGFGSLGAGLFFMILGNFGLWLEVKQGMDLTGMIDDAGGSMAITEMIFQLPFPALAAAVFCISAIVFSATTYDSASYILASNATRSLPAGEDPAIWQRLFWALMLGLLPLSLLFVGGQRVVQTAALIVSLPLLVIGIFISWSLIRLLKADYPAKAKLPPEI</sequence>
<feature type="transmembrane region" description="Helical" evidence="8">
    <location>
        <begin position="352"/>
        <end position="377"/>
    </location>
</feature>
<evidence type="ECO:0000256" key="4">
    <source>
        <dbReference type="ARBA" id="ARBA00022475"/>
    </source>
</evidence>
<dbReference type="RefSeq" id="WP_081811406.1">
    <property type="nucleotide sequence ID" value="NZ_AWFF01000056.1"/>
</dbReference>
<evidence type="ECO:0008006" key="11">
    <source>
        <dbReference type="Google" id="ProtNLM"/>
    </source>
</evidence>
<feature type="transmembrane region" description="Helical" evidence="8">
    <location>
        <begin position="267"/>
        <end position="287"/>
    </location>
</feature>
<proteinExistence type="inferred from homology"/>
<dbReference type="PANTHER" id="PTHR30047:SF7">
    <property type="entry name" value="HIGH-AFFINITY CHOLINE TRANSPORT PROTEIN"/>
    <property type="match status" value="1"/>
</dbReference>
<feature type="transmembrane region" description="Helical" evidence="8">
    <location>
        <begin position="409"/>
        <end position="434"/>
    </location>
</feature>
<dbReference type="Proteomes" id="UP000027037">
    <property type="component" value="Unassembled WGS sequence"/>
</dbReference>
<dbReference type="InterPro" id="IPR000060">
    <property type="entry name" value="BCCT_transptr"/>
</dbReference>
<protein>
    <recommendedName>
        <fullName evidence="11">Choline transporter</fullName>
    </recommendedName>
</protein>
<evidence type="ECO:0000256" key="1">
    <source>
        <dbReference type="ARBA" id="ARBA00004651"/>
    </source>
</evidence>
<keyword evidence="5 8" id="KW-0812">Transmembrane</keyword>
<evidence type="ECO:0000256" key="2">
    <source>
        <dbReference type="ARBA" id="ARBA00005658"/>
    </source>
</evidence>
<keyword evidence="7 8" id="KW-0472">Membrane</keyword>
<keyword evidence="10" id="KW-1185">Reference proteome</keyword>
<dbReference type="GO" id="GO:0005886">
    <property type="term" value="C:plasma membrane"/>
    <property type="evidence" value="ECO:0007669"/>
    <property type="project" value="UniProtKB-SubCell"/>
</dbReference>
<keyword evidence="3" id="KW-0813">Transport</keyword>
<dbReference type="GO" id="GO:0022857">
    <property type="term" value="F:transmembrane transporter activity"/>
    <property type="evidence" value="ECO:0007669"/>
    <property type="project" value="InterPro"/>
</dbReference>